<dbReference type="Proteomes" id="UP001274830">
    <property type="component" value="Unassembled WGS sequence"/>
</dbReference>
<accession>A0AAE1C0P7</accession>
<evidence type="ECO:0000256" key="1">
    <source>
        <dbReference type="SAM" id="MobiDB-lite"/>
    </source>
</evidence>
<evidence type="ECO:0000313" key="2">
    <source>
        <dbReference type="EMBL" id="KAK3674003.1"/>
    </source>
</evidence>
<feature type="compositionally biased region" description="Low complexity" evidence="1">
    <location>
        <begin position="93"/>
        <end position="102"/>
    </location>
</feature>
<dbReference type="EMBL" id="JAUTXT010000022">
    <property type="protein sequence ID" value="KAK3674003.1"/>
    <property type="molecule type" value="Genomic_DNA"/>
</dbReference>
<feature type="compositionally biased region" description="Low complexity" evidence="1">
    <location>
        <begin position="61"/>
        <end position="84"/>
    </location>
</feature>
<gene>
    <name evidence="2" type="ORF">LTR78_006205</name>
</gene>
<keyword evidence="3" id="KW-1185">Reference proteome</keyword>
<feature type="region of interest" description="Disordered" evidence="1">
    <location>
        <begin position="51"/>
        <end position="115"/>
    </location>
</feature>
<proteinExistence type="predicted"/>
<feature type="compositionally biased region" description="Low complexity" evidence="1">
    <location>
        <begin position="148"/>
        <end position="161"/>
    </location>
</feature>
<dbReference type="AlphaFoldDB" id="A0AAE1C0P7"/>
<sequence length="174" mass="18626">MALYLFEGIYAVFGPDKDESAMQGIIATPSKPVLSTPQQSIFSSLITQLPPTDQATQAQNSSPSTLSTPPTPTTPRRLGPLTKRPAPRDRASSSDLDSLTTSFVSGPGAAQAMEEKDHAFRHVKAYTDANADQMKTMLAFSTIDLHDSQSQGQSPAQPAAGLVKDNPNPFFHQP</sequence>
<name>A0AAE1C0P7_9PEZI</name>
<reference evidence="2" key="1">
    <citation type="submission" date="2023-07" db="EMBL/GenBank/DDBJ databases">
        <title>Black Yeasts Isolated from many extreme environments.</title>
        <authorList>
            <person name="Coleine C."/>
            <person name="Stajich J.E."/>
            <person name="Selbmann L."/>
        </authorList>
    </citation>
    <scope>NUCLEOTIDE SEQUENCE</scope>
    <source>
        <strain evidence="2">CCFEE 5485</strain>
    </source>
</reference>
<feature type="region of interest" description="Disordered" evidence="1">
    <location>
        <begin position="146"/>
        <end position="174"/>
    </location>
</feature>
<organism evidence="2 3">
    <name type="scientific">Recurvomyces mirabilis</name>
    <dbReference type="NCBI Taxonomy" id="574656"/>
    <lineage>
        <taxon>Eukaryota</taxon>
        <taxon>Fungi</taxon>
        <taxon>Dikarya</taxon>
        <taxon>Ascomycota</taxon>
        <taxon>Pezizomycotina</taxon>
        <taxon>Dothideomycetes</taxon>
        <taxon>Dothideomycetidae</taxon>
        <taxon>Mycosphaerellales</taxon>
        <taxon>Teratosphaeriaceae</taxon>
        <taxon>Recurvomyces</taxon>
    </lineage>
</organism>
<evidence type="ECO:0000313" key="3">
    <source>
        <dbReference type="Proteomes" id="UP001274830"/>
    </source>
</evidence>
<feature type="compositionally biased region" description="Polar residues" evidence="1">
    <location>
        <begin position="51"/>
        <end position="60"/>
    </location>
</feature>
<comment type="caution">
    <text evidence="2">The sequence shown here is derived from an EMBL/GenBank/DDBJ whole genome shotgun (WGS) entry which is preliminary data.</text>
</comment>
<protein>
    <submittedName>
        <fullName evidence="2">Uncharacterized protein</fullName>
    </submittedName>
</protein>